<dbReference type="EMBL" id="GDID01005079">
    <property type="protein sequence ID" value="JAP91527.1"/>
    <property type="molecule type" value="Transcribed_RNA"/>
</dbReference>
<dbReference type="InterPro" id="IPR036249">
    <property type="entry name" value="Thioredoxin-like_sf"/>
</dbReference>
<dbReference type="AlphaFoldDB" id="A0A146K4D4"/>
<evidence type="ECO:0000259" key="1">
    <source>
        <dbReference type="Pfam" id="PF00085"/>
    </source>
</evidence>
<proteinExistence type="predicted"/>
<reference evidence="2" key="1">
    <citation type="submission" date="2015-07" db="EMBL/GenBank/DDBJ databases">
        <title>Adaptation to a free-living lifestyle via gene acquisitions in the diplomonad Trepomonas sp. PC1.</title>
        <authorList>
            <person name="Xu F."/>
            <person name="Jerlstrom-Hultqvist J."/>
            <person name="Kolisko M."/>
            <person name="Simpson A.G.B."/>
            <person name="Roger A.J."/>
            <person name="Svard S.G."/>
            <person name="Andersson J.O."/>
        </authorList>
    </citation>
    <scope>NUCLEOTIDE SEQUENCE</scope>
    <source>
        <strain evidence="2">PC1</strain>
    </source>
</reference>
<name>A0A146K4D4_9EUKA</name>
<protein>
    <submittedName>
        <fullName evidence="2">Thioredoxin domain-containing protein</fullName>
    </submittedName>
</protein>
<sequence length="239" mass="27923">QQLVWQQAYYTRYQQPTVVKELLKHPFPLLVLYTVKNCTECVKVRKQLMLLGPQFQSVAHVMAVNCDYSSSRQFCAEQKIKTFPQMQLLNQDKEKSPIPVEYDLEDPIDYETVFEFVMDNRKNLFSVAPKHEALTRYLEQPEKECTILYFTARNHPHMYMNNVSIYFNKKCVNLHVPGFSYDEIRVPGGEQVVDGVGVALFVRSMRQLFVYKGEPNHKSVVQWVEQTAFGGVKQEKLEL</sequence>
<accession>A0A146K4D4</accession>
<feature type="non-terminal residue" evidence="2">
    <location>
        <position position="1"/>
    </location>
</feature>
<feature type="domain" description="Thioredoxin" evidence="1">
    <location>
        <begin position="22"/>
        <end position="95"/>
    </location>
</feature>
<dbReference type="SUPFAM" id="SSF52833">
    <property type="entry name" value="Thioredoxin-like"/>
    <property type="match status" value="1"/>
</dbReference>
<evidence type="ECO:0000313" key="2">
    <source>
        <dbReference type="EMBL" id="JAP91527.1"/>
    </source>
</evidence>
<dbReference type="InterPro" id="IPR013766">
    <property type="entry name" value="Thioredoxin_domain"/>
</dbReference>
<gene>
    <name evidence="2" type="ORF">TPC1_16832</name>
</gene>
<dbReference type="Pfam" id="PF00085">
    <property type="entry name" value="Thioredoxin"/>
    <property type="match status" value="1"/>
</dbReference>
<organism evidence="2">
    <name type="scientific">Trepomonas sp. PC1</name>
    <dbReference type="NCBI Taxonomy" id="1076344"/>
    <lineage>
        <taxon>Eukaryota</taxon>
        <taxon>Metamonada</taxon>
        <taxon>Diplomonadida</taxon>
        <taxon>Hexamitidae</taxon>
        <taxon>Hexamitinae</taxon>
        <taxon>Trepomonas</taxon>
    </lineage>
</organism>
<dbReference type="Gene3D" id="3.40.30.10">
    <property type="entry name" value="Glutaredoxin"/>
    <property type="match status" value="1"/>
</dbReference>